<dbReference type="GO" id="GO:0016036">
    <property type="term" value="P:cellular response to phosphate starvation"/>
    <property type="evidence" value="ECO:0007669"/>
    <property type="project" value="TreeGrafter"/>
</dbReference>
<keyword evidence="8" id="KW-0547">Nucleotide-binding</keyword>
<dbReference type="InterPro" id="IPR000700">
    <property type="entry name" value="PAS-assoc_C"/>
</dbReference>
<dbReference type="InterPro" id="IPR029151">
    <property type="entry name" value="Sensor-like_sf"/>
</dbReference>
<keyword evidence="6" id="KW-0808">Transferase</keyword>
<dbReference type="InterPro" id="IPR057640">
    <property type="entry name" value="Cache_WalK"/>
</dbReference>
<evidence type="ECO:0000256" key="7">
    <source>
        <dbReference type="ARBA" id="ARBA00022692"/>
    </source>
</evidence>
<dbReference type="PATRIC" id="fig|157733.3.peg.145"/>
<dbReference type="Pfam" id="PF02518">
    <property type="entry name" value="HATPase_c"/>
    <property type="match status" value="1"/>
</dbReference>
<keyword evidence="10" id="KW-0067">ATP-binding</keyword>
<dbReference type="GeneID" id="301325119"/>
<dbReference type="InterPro" id="IPR035965">
    <property type="entry name" value="PAS-like_dom_sf"/>
</dbReference>
<evidence type="ECO:0000256" key="11">
    <source>
        <dbReference type="ARBA" id="ARBA00022989"/>
    </source>
</evidence>
<dbReference type="SUPFAM" id="SSF47384">
    <property type="entry name" value="Homodimeric domain of signal transducing histidine kinase"/>
    <property type="match status" value="1"/>
</dbReference>
<dbReference type="Pfam" id="PF13426">
    <property type="entry name" value="PAS_9"/>
    <property type="match status" value="1"/>
</dbReference>
<dbReference type="EC" id="2.7.13.3" evidence="3"/>
<dbReference type="PANTHER" id="PTHR45453">
    <property type="entry name" value="PHOSPHATE REGULON SENSOR PROTEIN PHOR"/>
    <property type="match status" value="1"/>
</dbReference>
<comment type="subcellular location">
    <subcellularLocation>
        <location evidence="2">Cell membrane</location>
        <topology evidence="2">Multi-pass membrane protein</topology>
    </subcellularLocation>
</comment>
<evidence type="ECO:0000256" key="5">
    <source>
        <dbReference type="ARBA" id="ARBA00022553"/>
    </source>
</evidence>
<dbReference type="FunFam" id="1.10.287.130:FF:000001">
    <property type="entry name" value="Two-component sensor histidine kinase"/>
    <property type="match status" value="1"/>
</dbReference>
<dbReference type="SUPFAM" id="SSF158472">
    <property type="entry name" value="HAMP domain-like"/>
    <property type="match status" value="1"/>
</dbReference>
<dbReference type="NCBIfam" id="TIGR00229">
    <property type="entry name" value="sensory_box"/>
    <property type="match status" value="1"/>
</dbReference>
<keyword evidence="15" id="KW-1185">Reference proteome</keyword>
<reference evidence="14" key="1">
    <citation type="submission" date="2015-06" db="EMBL/GenBank/DDBJ databases">
        <authorList>
            <person name="Liu B."/>
            <person name="Wang J."/>
            <person name="Zhu Y."/>
            <person name="Liu G."/>
            <person name="Chen Q."/>
            <person name="Zheng C."/>
            <person name="Che J."/>
            <person name="Ge C."/>
            <person name="Shi H."/>
            <person name="Pan Z."/>
            <person name="Liu X."/>
        </authorList>
    </citation>
    <scope>NUCLEOTIDE SEQUENCE [LARGE SCALE GENOMIC DNA]</scope>
    <source>
        <strain evidence="14">DSM 16346</strain>
    </source>
</reference>
<evidence type="ECO:0000313" key="14">
    <source>
        <dbReference type="EMBL" id="KMM36434.1"/>
    </source>
</evidence>
<evidence type="ECO:0000256" key="1">
    <source>
        <dbReference type="ARBA" id="ARBA00000085"/>
    </source>
</evidence>
<name>A0A0J6CWI6_9BACL</name>
<dbReference type="Gene3D" id="3.30.565.10">
    <property type="entry name" value="Histidine kinase-like ATPase, C-terminal domain"/>
    <property type="match status" value="1"/>
</dbReference>
<dbReference type="InterPro" id="IPR036097">
    <property type="entry name" value="HisK_dim/P_sf"/>
</dbReference>
<dbReference type="PROSITE" id="PS50113">
    <property type="entry name" value="PAC"/>
    <property type="match status" value="1"/>
</dbReference>
<dbReference type="CDD" id="cd00082">
    <property type="entry name" value="HisKA"/>
    <property type="match status" value="1"/>
</dbReference>
<dbReference type="GO" id="GO:0000155">
    <property type="term" value="F:phosphorelay sensor kinase activity"/>
    <property type="evidence" value="ECO:0007669"/>
    <property type="project" value="InterPro"/>
</dbReference>
<dbReference type="InterPro" id="IPR005467">
    <property type="entry name" value="His_kinase_dom"/>
</dbReference>
<evidence type="ECO:0000256" key="10">
    <source>
        <dbReference type="ARBA" id="ARBA00022840"/>
    </source>
</evidence>
<dbReference type="PRINTS" id="PR00344">
    <property type="entry name" value="BCTRLSENSOR"/>
</dbReference>
<dbReference type="Pfam" id="PF23846">
    <property type="entry name" value="Cache_WalK"/>
    <property type="match status" value="1"/>
</dbReference>
<dbReference type="PROSITE" id="PS50109">
    <property type="entry name" value="HIS_KIN"/>
    <property type="match status" value="1"/>
</dbReference>
<dbReference type="SMART" id="SM00388">
    <property type="entry name" value="HisKA"/>
    <property type="match status" value="1"/>
</dbReference>
<dbReference type="SUPFAM" id="SSF103190">
    <property type="entry name" value="Sensory domain-like"/>
    <property type="match status" value="1"/>
</dbReference>
<dbReference type="Gene3D" id="1.10.287.130">
    <property type="match status" value="1"/>
</dbReference>
<dbReference type="PANTHER" id="PTHR45453:SF1">
    <property type="entry name" value="PHOSPHATE REGULON SENSOR PROTEIN PHOR"/>
    <property type="match status" value="1"/>
</dbReference>
<evidence type="ECO:0000256" key="6">
    <source>
        <dbReference type="ARBA" id="ARBA00022679"/>
    </source>
</evidence>
<evidence type="ECO:0000256" key="12">
    <source>
        <dbReference type="ARBA" id="ARBA00023012"/>
    </source>
</evidence>
<dbReference type="InterPro" id="IPR049814">
    <property type="entry name" value="Resp_reg_WalK"/>
</dbReference>
<dbReference type="NCBIfam" id="NF033092">
    <property type="entry name" value="HK_WalK"/>
    <property type="match status" value="1"/>
</dbReference>
<dbReference type="AlphaFoldDB" id="A0A0J6CWI6"/>
<dbReference type="CDD" id="cd06225">
    <property type="entry name" value="HAMP"/>
    <property type="match status" value="1"/>
</dbReference>
<dbReference type="GO" id="GO:0005524">
    <property type="term" value="F:ATP binding"/>
    <property type="evidence" value="ECO:0007669"/>
    <property type="project" value="UniProtKB-KW"/>
</dbReference>
<dbReference type="InterPro" id="IPR003661">
    <property type="entry name" value="HisK_dim/P_dom"/>
</dbReference>
<dbReference type="InterPro" id="IPR003660">
    <property type="entry name" value="HAMP_dom"/>
</dbReference>
<dbReference type="Gene3D" id="1.10.8.500">
    <property type="entry name" value="HAMP domain in histidine kinase"/>
    <property type="match status" value="1"/>
</dbReference>
<dbReference type="InterPro" id="IPR003594">
    <property type="entry name" value="HATPase_dom"/>
</dbReference>
<dbReference type="OrthoDB" id="9813151at2"/>
<comment type="catalytic activity">
    <reaction evidence="1">
        <text>ATP + protein L-histidine = ADP + protein N-phospho-L-histidine.</text>
        <dbReference type="EC" id="2.7.13.3"/>
    </reaction>
</comment>
<dbReference type="InterPro" id="IPR036890">
    <property type="entry name" value="HATPase_C_sf"/>
</dbReference>
<dbReference type="CDD" id="cd00075">
    <property type="entry name" value="HATPase"/>
    <property type="match status" value="1"/>
</dbReference>
<evidence type="ECO:0000256" key="8">
    <source>
        <dbReference type="ARBA" id="ARBA00022741"/>
    </source>
</evidence>
<sequence length="600" mass="68142">MGKVGFFKSIHFKFAIIYVLLILIAIQFISVYFNEKLEEQFQTNYISSVMDRAELLADSASGQVNSKSDEEENTINDLIENFRQDEIRQIHVVNSLGQIVGTLNDESVEGSRSTNTFVNSALNGVSENNIFIDKDGDRFFAYSLPIKGETNSIVGAVYIQADMKQVFEQADQVNNLLAQSALIALVLTGLLGIIISRTITRPISDMRKQALVMARGDFTRKVKVYGEDEIGQLALAFNDLTRRLQEANSITEGERRKLTSVLAYMTDGVIATDREGMIILMNDRAEEMMSVSRETVLGTSLNQILQFSEDKTWDDVYNGPDSMILDLSDDHQTFIMRVNFSIIHKEDGPINGLIAVLHDITEQEQLEQERREFVVNVSHELRTPLTTMRSYLEALQEGALQDPEIAPRFLGVAQNETERMIRLVNDLLQLSKMDKKEYQLQFTEVDFVEMFDHVLDRFEMSKRENIEIVRQLPRVAIYTKVDQDKMTQVLDNIISNAIKYSPEGGTITARCWTIGKKIRISISDQGVGIPKNNLSKIFDRFYRVDKARSRELGGTGLGLAIAKEMIHAHHGDIWAESKWGQGTTIYFTLPYKRIREVGDK</sequence>
<dbReference type="SUPFAM" id="SSF55785">
    <property type="entry name" value="PYP-like sensor domain (PAS domain)"/>
    <property type="match status" value="1"/>
</dbReference>
<gene>
    <name evidence="14" type="ORF">AB986_10675</name>
</gene>
<dbReference type="RefSeq" id="WP_048311147.1">
    <property type="nucleotide sequence ID" value="NZ_CP119526.1"/>
</dbReference>
<dbReference type="STRING" id="157733.AB986_10675"/>
<dbReference type="CDD" id="cd00130">
    <property type="entry name" value="PAS"/>
    <property type="match status" value="1"/>
</dbReference>
<evidence type="ECO:0000256" key="13">
    <source>
        <dbReference type="ARBA" id="ARBA00023136"/>
    </source>
</evidence>
<dbReference type="InterPro" id="IPR004358">
    <property type="entry name" value="Sig_transdc_His_kin-like_C"/>
</dbReference>
<dbReference type="InterPro" id="IPR050351">
    <property type="entry name" value="BphY/WalK/GraS-like"/>
</dbReference>
<dbReference type="FunFam" id="3.30.565.10:FF:000006">
    <property type="entry name" value="Sensor histidine kinase WalK"/>
    <property type="match status" value="1"/>
</dbReference>
<protein>
    <recommendedName>
        <fullName evidence="3">histidine kinase</fullName>
        <ecNumber evidence="3">2.7.13.3</ecNumber>
    </recommendedName>
</protein>
<dbReference type="SUPFAM" id="SSF55874">
    <property type="entry name" value="ATPase domain of HSP90 chaperone/DNA topoisomerase II/histidine kinase"/>
    <property type="match status" value="1"/>
</dbReference>
<dbReference type="PROSITE" id="PS50112">
    <property type="entry name" value="PAS"/>
    <property type="match status" value="1"/>
</dbReference>
<dbReference type="Pfam" id="PF00672">
    <property type="entry name" value="HAMP"/>
    <property type="match status" value="1"/>
</dbReference>
<keyword evidence="11" id="KW-1133">Transmembrane helix</keyword>
<keyword evidence="7" id="KW-0812">Transmembrane</keyword>
<organism evidence="14 15">
    <name type="scientific">Guptibacillus hwajinpoensis</name>
    <dbReference type="NCBI Taxonomy" id="208199"/>
    <lineage>
        <taxon>Bacteria</taxon>
        <taxon>Bacillati</taxon>
        <taxon>Bacillota</taxon>
        <taxon>Bacilli</taxon>
        <taxon>Bacillales</taxon>
        <taxon>Guptibacillaceae</taxon>
        <taxon>Guptibacillus</taxon>
    </lineage>
</organism>
<keyword evidence="9 14" id="KW-0418">Kinase</keyword>
<evidence type="ECO:0000313" key="15">
    <source>
        <dbReference type="Proteomes" id="UP000035996"/>
    </source>
</evidence>
<dbReference type="Proteomes" id="UP000035996">
    <property type="component" value="Unassembled WGS sequence"/>
</dbReference>
<dbReference type="Gene3D" id="3.30.450.20">
    <property type="entry name" value="PAS domain"/>
    <property type="match status" value="2"/>
</dbReference>
<dbReference type="SMART" id="SM00387">
    <property type="entry name" value="HATPase_c"/>
    <property type="match status" value="1"/>
</dbReference>
<dbReference type="InterPro" id="IPR000014">
    <property type="entry name" value="PAS"/>
</dbReference>
<keyword evidence="4" id="KW-1003">Cell membrane</keyword>
<dbReference type="SMART" id="SM00091">
    <property type="entry name" value="PAS"/>
    <property type="match status" value="1"/>
</dbReference>
<dbReference type="SMART" id="SM00304">
    <property type="entry name" value="HAMP"/>
    <property type="match status" value="1"/>
</dbReference>
<keyword evidence="5" id="KW-0597">Phosphoprotein</keyword>
<keyword evidence="12" id="KW-0902">Two-component regulatory system</keyword>
<evidence type="ECO:0000256" key="4">
    <source>
        <dbReference type="ARBA" id="ARBA00022475"/>
    </source>
</evidence>
<evidence type="ECO:0000256" key="2">
    <source>
        <dbReference type="ARBA" id="ARBA00004651"/>
    </source>
</evidence>
<evidence type="ECO:0000256" key="9">
    <source>
        <dbReference type="ARBA" id="ARBA00022777"/>
    </source>
</evidence>
<accession>A0A0J6CWI6</accession>
<dbReference type="Pfam" id="PF00512">
    <property type="entry name" value="HisKA"/>
    <property type="match status" value="1"/>
</dbReference>
<dbReference type="GO" id="GO:0005886">
    <property type="term" value="C:plasma membrane"/>
    <property type="evidence" value="ECO:0007669"/>
    <property type="project" value="UniProtKB-SubCell"/>
</dbReference>
<dbReference type="PROSITE" id="PS50885">
    <property type="entry name" value="HAMP"/>
    <property type="match status" value="1"/>
</dbReference>
<proteinExistence type="predicted"/>
<comment type="caution">
    <text evidence="14">The sequence shown here is derived from an EMBL/GenBank/DDBJ whole genome shotgun (WGS) entry which is preliminary data.</text>
</comment>
<dbReference type="GO" id="GO:0004721">
    <property type="term" value="F:phosphoprotein phosphatase activity"/>
    <property type="evidence" value="ECO:0007669"/>
    <property type="project" value="TreeGrafter"/>
</dbReference>
<dbReference type="EMBL" id="LELK01000004">
    <property type="protein sequence ID" value="KMM36434.1"/>
    <property type="molecule type" value="Genomic_DNA"/>
</dbReference>
<evidence type="ECO:0000256" key="3">
    <source>
        <dbReference type="ARBA" id="ARBA00012438"/>
    </source>
</evidence>
<keyword evidence="13" id="KW-0472">Membrane</keyword>